<reference evidence="2" key="1">
    <citation type="submission" date="2017-09" db="EMBL/GenBank/DDBJ databases">
        <title>Polyketide synthases of a Diaporthe helianthi virulent isolate.</title>
        <authorList>
            <person name="Baroncelli R."/>
        </authorList>
    </citation>
    <scope>NUCLEOTIDE SEQUENCE [LARGE SCALE GENOMIC DNA]</scope>
    <source>
        <strain evidence="2">7/96</strain>
    </source>
</reference>
<proteinExistence type="predicted"/>
<dbReference type="AlphaFoldDB" id="A0A2P5HIA5"/>
<dbReference type="Gene3D" id="2.30.60.10">
    <property type="entry name" value="Cyanovirin-N"/>
    <property type="match status" value="1"/>
</dbReference>
<dbReference type="OrthoDB" id="5224601at2759"/>
<feature type="signal peptide" evidence="1">
    <location>
        <begin position="1"/>
        <end position="23"/>
    </location>
</feature>
<keyword evidence="1" id="KW-0732">Signal</keyword>
<dbReference type="Proteomes" id="UP000094444">
    <property type="component" value="Unassembled WGS sequence"/>
</dbReference>
<accession>A0A2P5HIA5</accession>
<evidence type="ECO:0000313" key="3">
    <source>
        <dbReference type="Proteomes" id="UP000094444"/>
    </source>
</evidence>
<dbReference type="InterPro" id="IPR036673">
    <property type="entry name" value="Cyanovirin-N_sf"/>
</dbReference>
<gene>
    <name evidence="2" type="ORF">DHEL01_v211629</name>
</gene>
<organism evidence="2 3">
    <name type="scientific">Diaporthe helianthi</name>
    <dbReference type="NCBI Taxonomy" id="158607"/>
    <lineage>
        <taxon>Eukaryota</taxon>
        <taxon>Fungi</taxon>
        <taxon>Dikarya</taxon>
        <taxon>Ascomycota</taxon>
        <taxon>Pezizomycotina</taxon>
        <taxon>Sordariomycetes</taxon>
        <taxon>Sordariomycetidae</taxon>
        <taxon>Diaporthales</taxon>
        <taxon>Diaporthaceae</taxon>
        <taxon>Diaporthe</taxon>
    </lineage>
</organism>
<keyword evidence="3" id="KW-1185">Reference proteome</keyword>
<evidence type="ECO:0008006" key="4">
    <source>
        <dbReference type="Google" id="ProtNLM"/>
    </source>
</evidence>
<evidence type="ECO:0000256" key="1">
    <source>
        <dbReference type="SAM" id="SignalP"/>
    </source>
</evidence>
<sequence length="321" mass="34759">MKSPKSLLSHLAPLLALAALSHAASSLLNICHDLSIDYNGGILSGRCHGARDPMLTSVDLNRCLGWGPGHVNFGLSGRTWGLVPVKDGAFTDHCGPCSILNKDERHQGVTHLLCDCGLNGSDATFGGYFFDLGSLVAVTGDGCLECLGATGNCALEAPSSTIPDDSPEQGPGGGVADLLELRGKTMPCEDSVKNYNNLLPATYPNTTYHRCRKDNALCCYQKPARGSRVNTYFEAFQLIKGRNRIYRLHFVIDMLSLEITGQLSWVAQFCDPAQTKDWGECEGETELDEVPDLPEDDNGLNFLEDLENIVYDDESGEHGTM</sequence>
<name>A0A2P5HIA5_DIAHE</name>
<evidence type="ECO:0000313" key="2">
    <source>
        <dbReference type="EMBL" id="POS69976.1"/>
    </source>
</evidence>
<dbReference type="STRING" id="158607.A0A2P5HIA5"/>
<dbReference type="EMBL" id="MAVT02001877">
    <property type="protein sequence ID" value="POS69976.1"/>
    <property type="molecule type" value="Genomic_DNA"/>
</dbReference>
<dbReference type="InParanoid" id="A0A2P5HIA5"/>
<protein>
    <recommendedName>
        <fullName evidence="4">Cyanovirin-N domain-containing protein</fullName>
    </recommendedName>
</protein>
<comment type="caution">
    <text evidence="2">The sequence shown here is derived from an EMBL/GenBank/DDBJ whole genome shotgun (WGS) entry which is preliminary data.</text>
</comment>
<feature type="chain" id="PRO_5015182641" description="Cyanovirin-N domain-containing protein" evidence="1">
    <location>
        <begin position="24"/>
        <end position="321"/>
    </location>
</feature>